<organism evidence="2 3">
    <name type="scientific">Candidatus Andeanibacterium colombiense</name>
    <dbReference type="NCBI Taxonomy" id="3121345"/>
    <lineage>
        <taxon>Bacteria</taxon>
        <taxon>Pseudomonadati</taxon>
        <taxon>Pseudomonadota</taxon>
        <taxon>Alphaproteobacteria</taxon>
        <taxon>Sphingomonadales</taxon>
        <taxon>Sphingomonadaceae</taxon>
        <taxon>Candidatus Andeanibacterium</taxon>
    </lineage>
</organism>
<protein>
    <recommendedName>
        <fullName evidence="4">DUF3617 family protein</fullName>
    </recommendedName>
</protein>
<evidence type="ECO:0000313" key="2">
    <source>
        <dbReference type="EMBL" id="WEK47377.1"/>
    </source>
</evidence>
<dbReference type="EMBL" id="CP119316">
    <property type="protein sequence ID" value="WEK47377.1"/>
    <property type="molecule type" value="Genomic_DNA"/>
</dbReference>
<keyword evidence="1" id="KW-0732">Signal</keyword>
<name>A0AAJ6BNS0_9SPHN</name>
<feature type="chain" id="PRO_5042532664" description="DUF3617 family protein" evidence="1">
    <location>
        <begin position="26"/>
        <end position="147"/>
    </location>
</feature>
<sequence length="147" mass="15743">MHKTIRAGAFALALAGLAASVPAEAKTKEEAWAAWVERAERIDFALKVQDERVYKVAIKDACTGVTGTIISQGMQFPAWGRELMGVCQVAKDTWLYGGKKGKYCKAVKQSAKTIGKAEVVPEAPKAAPLAQDIAEVLMNGYELGGCK</sequence>
<dbReference type="KEGG" id="acob:P0Y56_03570"/>
<dbReference type="Proteomes" id="UP001218362">
    <property type="component" value="Chromosome"/>
</dbReference>
<reference evidence="2" key="1">
    <citation type="submission" date="2023-03" db="EMBL/GenBank/DDBJ databases">
        <title>Andean soil-derived lignocellulolytic bacterial consortium as a source of novel taxa and putative plastic-active enzymes.</title>
        <authorList>
            <person name="Diaz-Garcia L."/>
            <person name="Chuvochina M."/>
            <person name="Feuerriegel G."/>
            <person name="Bunk B."/>
            <person name="Sproer C."/>
            <person name="Streit W.R."/>
            <person name="Rodriguez L.M."/>
            <person name="Overmann J."/>
            <person name="Jimenez D.J."/>
        </authorList>
    </citation>
    <scope>NUCLEOTIDE SEQUENCE</scope>
    <source>
        <strain evidence="2">MAG 26</strain>
    </source>
</reference>
<evidence type="ECO:0000313" key="3">
    <source>
        <dbReference type="Proteomes" id="UP001218362"/>
    </source>
</evidence>
<proteinExistence type="predicted"/>
<evidence type="ECO:0008006" key="4">
    <source>
        <dbReference type="Google" id="ProtNLM"/>
    </source>
</evidence>
<feature type="signal peptide" evidence="1">
    <location>
        <begin position="1"/>
        <end position="25"/>
    </location>
</feature>
<gene>
    <name evidence="2" type="ORF">P0Y56_03570</name>
</gene>
<accession>A0AAJ6BNS0</accession>
<evidence type="ECO:0000256" key="1">
    <source>
        <dbReference type="SAM" id="SignalP"/>
    </source>
</evidence>
<dbReference type="AlphaFoldDB" id="A0AAJ6BNS0"/>